<feature type="signal peptide" evidence="1">
    <location>
        <begin position="1"/>
        <end position="29"/>
    </location>
</feature>
<keyword evidence="1" id="KW-0732">Signal</keyword>
<protein>
    <recommendedName>
        <fullName evidence="4">Outer membrane protein beta-barrel domain-containing protein</fullName>
    </recommendedName>
</protein>
<gene>
    <name evidence="2" type="ORF">FJQ54_02335</name>
</gene>
<organism evidence="2 3">
    <name type="scientific">Sandaracinobacter neustonicus</name>
    <dbReference type="NCBI Taxonomy" id="1715348"/>
    <lineage>
        <taxon>Bacteria</taxon>
        <taxon>Pseudomonadati</taxon>
        <taxon>Pseudomonadota</taxon>
        <taxon>Alphaproteobacteria</taxon>
        <taxon>Sphingomonadales</taxon>
        <taxon>Sphingosinicellaceae</taxon>
        <taxon>Sandaracinobacter</taxon>
    </lineage>
</organism>
<comment type="caution">
    <text evidence="2">The sequence shown here is derived from an EMBL/GenBank/DDBJ whole genome shotgun (WGS) entry which is preliminary data.</text>
</comment>
<dbReference type="Proteomes" id="UP000319897">
    <property type="component" value="Unassembled WGS sequence"/>
</dbReference>
<sequence>MTLDRFRPLHLLAGLACALASAVSTPASAADWQFSATPYLMFPSMSGDAQVGPLRVDVSTSPGDVFSNLNWGFMGLLEAHNGVWGVNLDLTYMNLDATDDRARGSINGHQGAYSATGLVRVAPGLDVYAGMRVNSLGLHAESFDNLGQHRSGSRSRTWVDPLIGARAVLPIGDTFDFTLLVDLGGFGIGSDVAAQVWPSFGWKVSNSVKVSAGYRLIYTDYSTGEGANRFVYDITTFGPTLGISISF</sequence>
<evidence type="ECO:0000256" key="1">
    <source>
        <dbReference type="SAM" id="SignalP"/>
    </source>
</evidence>
<dbReference type="EMBL" id="VFSU01000011">
    <property type="protein sequence ID" value="TPE63713.1"/>
    <property type="molecule type" value="Genomic_DNA"/>
</dbReference>
<keyword evidence="3" id="KW-1185">Reference proteome</keyword>
<evidence type="ECO:0008006" key="4">
    <source>
        <dbReference type="Google" id="ProtNLM"/>
    </source>
</evidence>
<proteinExistence type="predicted"/>
<feature type="chain" id="PRO_5021195104" description="Outer membrane protein beta-barrel domain-containing protein" evidence="1">
    <location>
        <begin position="30"/>
        <end position="247"/>
    </location>
</feature>
<dbReference type="OrthoDB" id="6555107at2"/>
<dbReference type="AlphaFoldDB" id="A0A501XTM3"/>
<reference evidence="2 3" key="1">
    <citation type="submission" date="2019-06" db="EMBL/GenBank/DDBJ databases">
        <authorList>
            <person name="Lee I."/>
            <person name="Jang G.I."/>
            <person name="Hwang C.Y."/>
        </authorList>
    </citation>
    <scope>NUCLEOTIDE SEQUENCE [LARGE SCALE GENOMIC DNA]</scope>
    <source>
        <strain evidence="2 3">PAMC 28131</strain>
    </source>
</reference>
<name>A0A501XTM3_9SPHN</name>
<evidence type="ECO:0000313" key="3">
    <source>
        <dbReference type="Proteomes" id="UP000319897"/>
    </source>
</evidence>
<accession>A0A501XTM3</accession>
<evidence type="ECO:0000313" key="2">
    <source>
        <dbReference type="EMBL" id="TPE63713.1"/>
    </source>
</evidence>
<dbReference type="RefSeq" id="WP_140926741.1">
    <property type="nucleotide sequence ID" value="NZ_VFSU01000011.1"/>
</dbReference>